<protein>
    <submittedName>
        <fullName evidence="3">ATP-dependent sacrificial sulfur transferase LarE</fullName>
    </submittedName>
</protein>
<dbReference type="PANTHER" id="PTHR43169">
    <property type="entry name" value="EXSB FAMILY PROTEIN"/>
    <property type="match status" value="1"/>
</dbReference>
<dbReference type="InterPro" id="IPR052188">
    <property type="entry name" value="Ni-pincer_cofactor_biosynth"/>
</dbReference>
<dbReference type="EMBL" id="DSKY01000022">
    <property type="protein sequence ID" value="HDY59957.1"/>
    <property type="molecule type" value="Genomic_DNA"/>
</dbReference>
<sequence length="259" mass="30126">MKKIKKLRNILKKFPGVVVAFSGGVDSTFLLKIALDILKDNVIAVTATSPLYPETELKLAKRIARLLNAKHIIIDSNELENKYFRNNPLNRCFYCKVELFEKLKKIAQKKGYIVIEASNYSDLNDFRPGLKAARKLGIVSPLIEAKLEKDEIRYFARQYKLPNWNKPSMACLASRIPYGIEINRKILKRVGKGEYFLKKLKFSQCRLRDHFPVARIEIMEDEIERLIKNRKKIIKYFKSIGYKYIALDLEGYRTGSMNL</sequence>
<reference evidence="3" key="1">
    <citation type="journal article" date="2020" name="mSystems">
        <title>Genome- and Community-Level Interaction Insights into Carbon Utilization and Element Cycling Functions of Hydrothermarchaeota in Hydrothermal Sediment.</title>
        <authorList>
            <person name="Zhou Z."/>
            <person name="Liu Y."/>
            <person name="Xu W."/>
            <person name="Pan J."/>
            <person name="Luo Z.H."/>
            <person name="Li M."/>
        </authorList>
    </citation>
    <scope>NUCLEOTIDE SEQUENCE [LARGE SCALE GENOMIC DNA]</scope>
    <source>
        <strain evidence="3">SpSt-258</strain>
    </source>
</reference>
<keyword evidence="3" id="KW-0808">Transferase</keyword>
<accession>A0A7V1EIX0</accession>
<comment type="caution">
    <text evidence="3">The sequence shown here is derived from an EMBL/GenBank/DDBJ whole genome shotgun (WGS) entry which is preliminary data.</text>
</comment>
<dbReference type="CDD" id="cd01990">
    <property type="entry name" value="LarE-like"/>
    <property type="match status" value="1"/>
</dbReference>
<dbReference type="NCBIfam" id="TIGR00268">
    <property type="entry name" value="ATP-dependent sacrificial sulfur transferase LarE"/>
    <property type="match status" value="1"/>
</dbReference>
<feature type="domain" description="NAD/GMP synthase" evidence="2">
    <location>
        <begin position="13"/>
        <end position="83"/>
    </location>
</feature>
<dbReference type="Pfam" id="PF02540">
    <property type="entry name" value="NAD_synthase"/>
    <property type="match status" value="1"/>
</dbReference>
<dbReference type="PIRSF" id="PIRSF006661">
    <property type="entry name" value="PP-lp_UCP006661"/>
    <property type="match status" value="1"/>
</dbReference>
<dbReference type="PANTHER" id="PTHR43169:SF2">
    <property type="entry name" value="NAD_GMP SYNTHASE DOMAIN-CONTAINING PROTEIN"/>
    <property type="match status" value="1"/>
</dbReference>
<gene>
    <name evidence="3" type="primary">larE</name>
    <name evidence="3" type="ORF">ENP86_10505</name>
</gene>
<proteinExistence type="predicted"/>
<dbReference type="GO" id="GO:0016783">
    <property type="term" value="F:sulfurtransferase activity"/>
    <property type="evidence" value="ECO:0007669"/>
    <property type="project" value="InterPro"/>
</dbReference>
<name>A0A7V1EIX0_UNCW3</name>
<feature type="active site" description="Nucleophile and sulfur donor" evidence="1">
    <location>
        <position position="171"/>
    </location>
</feature>
<evidence type="ECO:0000256" key="1">
    <source>
        <dbReference type="PIRSR" id="PIRSR006661-1"/>
    </source>
</evidence>
<dbReference type="AlphaFoldDB" id="A0A7V1EIX0"/>
<dbReference type="InterPro" id="IPR005232">
    <property type="entry name" value="LarE"/>
</dbReference>
<dbReference type="Gene3D" id="3.40.50.620">
    <property type="entry name" value="HUPs"/>
    <property type="match status" value="1"/>
</dbReference>
<organism evidence="3">
    <name type="scientific">candidate division WOR-3 bacterium</name>
    <dbReference type="NCBI Taxonomy" id="2052148"/>
    <lineage>
        <taxon>Bacteria</taxon>
        <taxon>Bacteria division WOR-3</taxon>
    </lineage>
</organism>
<dbReference type="InterPro" id="IPR022310">
    <property type="entry name" value="NAD/GMP_synthase"/>
</dbReference>
<evidence type="ECO:0000259" key="2">
    <source>
        <dbReference type="Pfam" id="PF02540"/>
    </source>
</evidence>
<dbReference type="InterPro" id="IPR014729">
    <property type="entry name" value="Rossmann-like_a/b/a_fold"/>
</dbReference>
<dbReference type="GO" id="GO:0006163">
    <property type="term" value="P:purine nucleotide metabolic process"/>
    <property type="evidence" value="ECO:0007669"/>
    <property type="project" value="UniProtKB-ARBA"/>
</dbReference>
<evidence type="ECO:0000313" key="3">
    <source>
        <dbReference type="EMBL" id="HDY59957.1"/>
    </source>
</evidence>
<dbReference type="SUPFAM" id="SSF52402">
    <property type="entry name" value="Adenine nucleotide alpha hydrolases-like"/>
    <property type="match status" value="1"/>
</dbReference>